<evidence type="ECO:0000256" key="1">
    <source>
        <dbReference type="SAM" id="MobiDB-lite"/>
    </source>
</evidence>
<dbReference type="GO" id="GO:0004725">
    <property type="term" value="F:protein tyrosine phosphatase activity"/>
    <property type="evidence" value="ECO:0007669"/>
    <property type="project" value="InterPro"/>
</dbReference>
<feature type="domain" description="Tyrosine-protein phosphatase" evidence="2">
    <location>
        <begin position="1"/>
        <end position="73"/>
    </location>
</feature>
<dbReference type="PANTHER" id="PTHR46163">
    <property type="entry name" value="TYROSINE-PROTEIN PHOSPHATASE-RELATED"/>
    <property type="match status" value="1"/>
</dbReference>
<evidence type="ECO:0000259" key="2">
    <source>
        <dbReference type="PROSITE" id="PS50055"/>
    </source>
</evidence>
<dbReference type="Gene3D" id="3.90.190.10">
    <property type="entry name" value="Protein tyrosine phosphatase superfamily"/>
    <property type="match status" value="1"/>
</dbReference>
<organism evidence="4 5">
    <name type="scientific">Mesorhabditis spiculigera</name>
    <dbReference type="NCBI Taxonomy" id="96644"/>
    <lineage>
        <taxon>Eukaryota</taxon>
        <taxon>Metazoa</taxon>
        <taxon>Ecdysozoa</taxon>
        <taxon>Nematoda</taxon>
        <taxon>Chromadorea</taxon>
        <taxon>Rhabditida</taxon>
        <taxon>Rhabditina</taxon>
        <taxon>Rhabditomorpha</taxon>
        <taxon>Rhabditoidea</taxon>
        <taxon>Rhabditidae</taxon>
        <taxon>Mesorhabditinae</taxon>
        <taxon>Mesorhabditis</taxon>
    </lineage>
</organism>
<sequence length="126" mass="14422">MCCGSNSSPIVLHCSAGIGRAGALVLMRAVLEKVKRRQAFNVEEILKELRQCRAGLVQTPHQYYYVHAALLKFLADTICERDRMIKLRPKFMPFWADYKKEIDKVNNDNNKSTMSYLPSVENKKAT</sequence>
<feature type="compositionally biased region" description="Polar residues" evidence="1">
    <location>
        <begin position="107"/>
        <end position="116"/>
    </location>
</feature>
<accession>A0AA36CNI9</accession>
<dbReference type="InterPro" id="IPR052782">
    <property type="entry name" value="Oocyte-zygote_transition_reg"/>
</dbReference>
<evidence type="ECO:0000313" key="5">
    <source>
        <dbReference type="Proteomes" id="UP001177023"/>
    </source>
</evidence>
<dbReference type="PANTHER" id="PTHR46163:SF17">
    <property type="entry name" value="DNA-DIRECTED DNA POLYMERASE-RELATED"/>
    <property type="match status" value="1"/>
</dbReference>
<feature type="region of interest" description="Disordered" evidence="1">
    <location>
        <begin position="106"/>
        <end position="126"/>
    </location>
</feature>
<dbReference type="PROSITE" id="PS50055">
    <property type="entry name" value="TYR_PHOSPHATASE_PTP"/>
    <property type="match status" value="1"/>
</dbReference>
<dbReference type="InterPro" id="IPR000387">
    <property type="entry name" value="Tyr_Pase_dom"/>
</dbReference>
<proteinExistence type="predicted"/>
<comment type="caution">
    <text evidence="4">The sequence shown here is derived from an EMBL/GenBank/DDBJ whole genome shotgun (WGS) entry which is preliminary data.</text>
</comment>
<feature type="domain" description="Tyrosine specific protein phosphatases" evidence="3">
    <location>
        <begin position="1"/>
        <end position="64"/>
    </location>
</feature>
<dbReference type="InterPro" id="IPR000242">
    <property type="entry name" value="PTP_cat"/>
</dbReference>
<dbReference type="InterPro" id="IPR029021">
    <property type="entry name" value="Prot-tyrosine_phosphatase-like"/>
</dbReference>
<dbReference type="AlphaFoldDB" id="A0AA36CNI9"/>
<name>A0AA36CNI9_9BILA</name>
<gene>
    <name evidence="4" type="ORF">MSPICULIGERA_LOCUS9651</name>
</gene>
<dbReference type="Proteomes" id="UP001177023">
    <property type="component" value="Unassembled WGS sequence"/>
</dbReference>
<dbReference type="PROSITE" id="PS50056">
    <property type="entry name" value="TYR_PHOSPHATASE_2"/>
    <property type="match status" value="1"/>
</dbReference>
<evidence type="ECO:0000313" key="4">
    <source>
        <dbReference type="EMBL" id="CAJ0571237.1"/>
    </source>
</evidence>
<evidence type="ECO:0000259" key="3">
    <source>
        <dbReference type="PROSITE" id="PS50056"/>
    </source>
</evidence>
<dbReference type="PRINTS" id="PR00700">
    <property type="entry name" value="PRTYPHPHTASE"/>
</dbReference>
<dbReference type="EMBL" id="CATQJA010002548">
    <property type="protein sequence ID" value="CAJ0571237.1"/>
    <property type="molecule type" value="Genomic_DNA"/>
</dbReference>
<keyword evidence="5" id="KW-1185">Reference proteome</keyword>
<protein>
    <submittedName>
        <fullName evidence="4">Uncharacterized protein</fullName>
    </submittedName>
</protein>
<reference evidence="4" key="1">
    <citation type="submission" date="2023-06" db="EMBL/GenBank/DDBJ databases">
        <authorList>
            <person name="Delattre M."/>
        </authorList>
    </citation>
    <scope>NUCLEOTIDE SEQUENCE</scope>
    <source>
        <strain evidence="4">AF72</strain>
    </source>
</reference>
<dbReference type="Pfam" id="PF00102">
    <property type="entry name" value="Y_phosphatase"/>
    <property type="match status" value="1"/>
</dbReference>
<dbReference type="SMART" id="SM00404">
    <property type="entry name" value="PTPc_motif"/>
    <property type="match status" value="1"/>
</dbReference>
<dbReference type="SUPFAM" id="SSF52799">
    <property type="entry name" value="(Phosphotyrosine protein) phosphatases II"/>
    <property type="match status" value="1"/>
</dbReference>
<feature type="non-terminal residue" evidence="4">
    <location>
        <position position="126"/>
    </location>
</feature>
<dbReference type="InterPro" id="IPR003595">
    <property type="entry name" value="Tyr_Pase_cat"/>
</dbReference>